<dbReference type="GO" id="GO:0006383">
    <property type="term" value="P:transcription by RNA polymerase III"/>
    <property type="evidence" value="ECO:0007669"/>
    <property type="project" value="InterPro"/>
</dbReference>
<dbReference type="GO" id="GO:0005654">
    <property type="term" value="C:nucleoplasm"/>
    <property type="evidence" value="ECO:0007669"/>
    <property type="project" value="UniProtKB-ARBA"/>
</dbReference>
<feature type="compositionally biased region" description="Basic residues" evidence="6">
    <location>
        <begin position="554"/>
        <end position="563"/>
    </location>
</feature>
<protein>
    <submittedName>
        <fullName evidence="8">RNA polymerase III subunit RPC34</fullName>
    </submittedName>
</protein>
<dbReference type="Pfam" id="PF05158">
    <property type="entry name" value="RNA_pol_Rpc34"/>
    <property type="match status" value="2"/>
</dbReference>
<feature type="compositionally biased region" description="Basic and acidic residues" evidence="6">
    <location>
        <begin position="608"/>
        <end position="618"/>
    </location>
</feature>
<evidence type="ECO:0000256" key="3">
    <source>
        <dbReference type="ARBA" id="ARBA00022478"/>
    </source>
</evidence>
<evidence type="ECO:0000256" key="1">
    <source>
        <dbReference type="ARBA" id="ARBA00004123"/>
    </source>
</evidence>
<reference evidence="8" key="1">
    <citation type="submission" date="2020-05" db="EMBL/GenBank/DDBJ databases">
        <title>Mycena genomes resolve the evolution of fungal bioluminescence.</title>
        <authorList>
            <person name="Tsai I.J."/>
        </authorList>
    </citation>
    <scope>NUCLEOTIDE SEQUENCE</scope>
    <source>
        <strain evidence="8">160909Yilan</strain>
    </source>
</reference>
<evidence type="ECO:0000259" key="7">
    <source>
        <dbReference type="PROSITE" id="PS50181"/>
    </source>
</evidence>
<dbReference type="GO" id="GO:0005666">
    <property type="term" value="C:RNA polymerase III complex"/>
    <property type="evidence" value="ECO:0007669"/>
    <property type="project" value="InterPro"/>
</dbReference>
<feature type="compositionally biased region" description="Basic residues" evidence="6">
    <location>
        <begin position="659"/>
        <end position="668"/>
    </location>
</feature>
<dbReference type="GO" id="GO:0005737">
    <property type="term" value="C:cytoplasm"/>
    <property type="evidence" value="ECO:0007669"/>
    <property type="project" value="UniProtKB-ARBA"/>
</dbReference>
<feature type="domain" description="F-box" evidence="7">
    <location>
        <begin position="1"/>
        <end position="41"/>
    </location>
</feature>
<dbReference type="InterPro" id="IPR001810">
    <property type="entry name" value="F-box_dom"/>
</dbReference>
<accession>A0A8H7D0N8</accession>
<evidence type="ECO:0000256" key="6">
    <source>
        <dbReference type="SAM" id="MobiDB-lite"/>
    </source>
</evidence>
<comment type="subcellular location">
    <subcellularLocation>
        <location evidence="1">Nucleus</location>
    </subcellularLocation>
</comment>
<organism evidence="8 9">
    <name type="scientific">Mycena sanguinolenta</name>
    <dbReference type="NCBI Taxonomy" id="230812"/>
    <lineage>
        <taxon>Eukaryota</taxon>
        <taxon>Fungi</taxon>
        <taxon>Dikarya</taxon>
        <taxon>Basidiomycota</taxon>
        <taxon>Agaricomycotina</taxon>
        <taxon>Agaricomycetes</taxon>
        <taxon>Agaricomycetidae</taxon>
        <taxon>Agaricales</taxon>
        <taxon>Marasmiineae</taxon>
        <taxon>Mycenaceae</taxon>
        <taxon>Mycena</taxon>
    </lineage>
</organism>
<comment type="caution">
    <text evidence="8">The sequence shown here is derived from an EMBL/GenBank/DDBJ whole genome shotgun (WGS) entry which is preliminary data.</text>
</comment>
<keyword evidence="3" id="KW-0240">DNA-directed RNA polymerase</keyword>
<dbReference type="AlphaFoldDB" id="A0A8H7D0N8"/>
<dbReference type="PROSITE" id="PS50181">
    <property type="entry name" value="FBOX"/>
    <property type="match status" value="1"/>
</dbReference>
<dbReference type="InterPro" id="IPR007832">
    <property type="entry name" value="RNA_pol_Rpc34"/>
</dbReference>
<dbReference type="SUPFAM" id="SSF46785">
    <property type="entry name" value="Winged helix' DNA-binding domain"/>
    <property type="match status" value="1"/>
</dbReference>
<dbReference type="InterPro" id="IPR016049">
    <property type="entry name" value="RNA_pol_Rpc34-like"/>
</dbReference>
<keyword evidence="4" id="KW-0804">Transcription</keyword>
<name>A0A8H7D0N8_9AGAR</name>
<evidence type="ECO:0000256" key="4">
    <source>
        <dbReference type="ARBA" id="ARBA00023163"/>
    </source>
</evidence>
<dbReference type="OrthoDB" id="613763at2759"/>
<dbReference type="InterPro" id="IPR036390">
    <property type="entry name" value="WH_DNA-bd_sf"/>
</dbReference>
<evidence type="ECO:0000313" key="8">
    <source>
        <dbReference type="EMBL" id="KAF7355122.1"/>
    </source>
</evidence>
<evidence type="ECO:0000256" key="5">
    <source>
        <dbReference type="ARBA" id="ARBA00023242"/>
    </source>
</evidence>
<feature type="compositionally biased region" description="Basic residues" evidence="6">
    <location>
        <begin position="597"/>
        <end position="607"/>
    </location>
</feature>
<feature type="region of interest" description="Disordered" evidence="6">
    <location>
        <begin position="541"/>
        <end position="704"/>
    </location>
</feature>
<comment type="similarity">
    <text evidence="2">Belongs to the eukaryotic RPC34/RPC39 RNA polymerase subunit family.</text>
</comment>
<keyword evidence="5" id="KW-0539">Nucleus</keyword>
<dbReference type="Proteomes" id="UP000623467">
    <property type="component" value="Unassembled WGS sequence"/>
</dbReference>
<sequence length="763" mass="84915">MFPAELLEHVFSLLPPADLSNVALINSFSYPVAARVLYRTLTVSNSPVHAPPSIIRTLAQRPDLARHVRCFAVALDQSGTEFHSFLATALSFMTALVSLDIFVDADSCVLPDSLVYPQLQHFACSIPLDDRIAAFFRNAPALESVQLDSAAPQPSSLACASLPRLAEFKGCALAAAAVVPGRPVESIHIDSGDLIEELVPALAQSTALVTVLSATTSLAPLPLLQALGQYLPNIMYLRITTTSSLPAPPTAIFYEQVADALAFFPNLQSFDLSGMYWSPSKQLDDHRQWSQPLLNTDNNNLEPEEITGRQAESIIPDQKARQNALNFLLGVGLFKSLKDPKGNVIFRAVTKGELEQTKDLTGEESLVLGHIKTAHNEGIWTKHLKTKTNLHQTIIDRCLKTLTQKKLIKRVPSVQHPTRKIYMLENIEPSVALTGGPWYTESELDTAFIETISQACLKFIRDVSFPKQRKEVREGALFPISNSPRYPTAAQVHHTLHQARLTETELSVEHVEMLLDVLVLDGEIEKLPAFGAQLWDSNAISDGESADEDEGQSKKKKKKRRRSSSSDESDVDVKSKPKSKKKRVETDSDDEDDTASRKKGKSKRKKRDDRSDSDSDAKPKKKKKKRDEDDSEDDDSGRKKKKKKKYESDDESDDEDASRRKKKKKKLKKESSDDSESDDDRSRSRTKSRKRSSSPFNSYSFDNAGGVVYRAVNQEKLSLGWSEAPCSKCESFQFCKVGGPVNPKECVYYDDWLVAGTLAFDEE</sequence>
<keyword evidence="9" id="KW-1185">Reference proteome</keyword>
<dbReference type="PANTHER" id="PTHR12780">
    <property type="entry name" value="RNA POLYMERASE III DNA DIRECTED , 39KD SUBUNIT-RELATED"/>
    <property type="match status" value="1"/>
</dbReference>
<dbReference type="FunFam" id="1.10.10.10:FF:000116">
    <property type="entry name" value="DNA-directed RNA polymerase III subunit RPC6"/>
    <property type="match status" value="1"/>
</dbReference>
<proteinExistence type="inferred from homology"/>
<evidence type="ECO:0000313" key="9">
    <source>
        <dbReference type="Proteomes" id="UP000623467"/>
    </source>
</evidence>
<dbReference type="EMBL" id="JACAZH010000011">
    <property type="protein sequence ID" value="KAF7355122.1"/>
    <property type="molecule type" value="Genomic_DNA"/>
</dbReference>
<gene>
    <name evidence="8" type="ORF">MSAN_01427800</name>
</gene>
<dbReference type="InterPro" id="IPR036388">
    <property type="entry name" value="WH-like_DNA-bd_sf"/>
</dbReference>
<evidence type="ECO:0000256" key="2">
    <source>
        <dbReference type="ARBA" id="ARBA00011038"/>
    </source>
</evidence>
<dbReference type="Gene3D" id="1.10.10.10">
    <property type="entry name" value="Winged helix-like DNA-binding domain superfamily/Winged helix DNA-binding domain"/>
    <property type="match status" value="1"/>
</dbReference>